<dbReference type="GO" id="GO:0003676">
    <property type="term" value="F:nucleic acid binding"/>
    <property type="evidence" value="ECO:0007669"/>
    <property type="project" value="InterPro"/>
</dbReference>
<dbReference type="SUPFAM" id="SSF53098">
    <property type="entry name" value="Ribonuclease H-like"/>
    <property type="match status" value="1"/>
</dbReference>
<dbReference type="InterPro" id="IPR054722">
    <property type="entry name" value="PolX-like_BBD"/>
</dbReference>
<name>A0A6A3AWA9_HIBSY</name>
<dbReference type="PANTHER" id="PTHR42648">
    <property type="entry name" value="TRANSPOSASE, PUTATIVE-RELATED"/>
    <property type="match status" value="1"/>
</dbReference>
<dbReference type="PROSITE" id="PS50994">
    <property type="entry name" value="INTEGRASE"/>
    <property type="match status" value="1"/>
</dbReference>
<dbReference type="Pfam" id="PF14223">
    <property type="entry name" value="Retrotran_gag_2"/>
    <property type="match status" value="1"/>
</dbReference>
<dbReference type="GO" id="GO:0006508">
    <property type="term" value="P:proteolysis"/>
    <property type="evidence" value="ECO:0007669"/>
    <property type="project" value="UniProtKB-KW"/>
</dbReference>
<dbReference type="Gene3D" id="3.30.420.10">
    <property type="entry name" value="Ribonuclease H-like superfamily/Ribonuclease H"/>
    <property type="match status" value="1"/>
</dbReference>
<dbReference type="PANTHER" id="PTHR42648:SF28">
    <property type="entry name" value="TRANSPOSON-ENCODED PROTEIN WITH RIBONUCLEASE H-LIKE AND RETROVIRUS ZINC FINGER-LIKE DOMAINS"/>
    <property type="match status" value="1"/>
</dbReference>
<dbReference type="Pfam" id="PF22936">
    <property type="entry name" value="Pol_BBD"/>
    <property type="match status" value="1"/>
</dbReference>
<dbReference type="GO" id="GO:0008233">
    <property type="term" value="F:peptidase activity"/>
    <property type="evidence" value="ECO:0007669"/>
    <property type="project" value="UniProtKB-KW"/>
</dbReference>
<dbReference type="AlphaFoldDB" id="A0A6A3AWA9"/>
<keyword evidence="1" id="KW-0378">Hydrolase</keyword>
<keyword evidence="1" id="KW-0645">Protease</keyword>
<dbReference type="InterPro" id="IPR057670">
    <property type="entry name" value="SH3_retrovirus"/>
</dbReference>
<gene>
    <name evidence="4" type="ORF">F3Y22_tig00110377pilonHSYRG00170</name>
</gene>
<evidence type="ECO:0000313" key="5">
    <source>
        <dbReference type="Proteomes" id="UP000436088"/>
    </source>
</evidence>
<dbReference type="SUPFAM" id="SSF57756">
    <property type="entry name" value="Retrovirus zinc finger-like domains"/>
    <property type="match status" value="1"/>
</dbReference>
<dbReference type="Proteomes" id="UP000436088">
    <property type="component" value="Unassembled WGS sequence"/>
</dbReference>
<dbReference type="InterPro" id="IPR012337">
    <property type="entry name" value="RNaseH-like_sf"/>
</dbReference>
<organism evidence="4 5">
    <name type="scientific">Hibiscus syriacus</name>
    <name type="common">Rose of Sharon</name>
    <dbReference type="NCBI Taxonomy" id="106335"/>
    <lineage>
        <taxon>Eukaryota</taxon>
        <taxon>Viridiplantae</taxon>
        <taxon>Streptophyta</taxon>
        <taxon>Embryophyta</taxon>
        <taxon>Tracheophyta</taxon>
        <taxon>Spermatophyta</taxon>
        <taxon>Magnoliopsida</taxon>
        <taxon>eudicotyledons</taxon>
        <taxon>Gunneridae</taxon>
        <taxon>Pentapetalae</taxon>
        <taxon>rosids</taxon>
        <taxon>malvids</taxon>
        <taxon>Malvales</taxon>
        <taxon>Malvaceae</taxon>
        <taxon>Malvoideae</taxon>
        <taxon>Hibiscus</taxon>
    </lineage>
</organism>
<reference evidence="4" key="1">
    <citation type="submission" date="2019-09" db="EMBL/GenBank/DDBJ databases">
        <title>Draft genome information of white flower Hibiscus syriacus.</title>
        <authorList>
            <person name="Kim Y.-M."/>
        </authorList>
    </citation>
    <scope>NUCLEOTIDE SEQUENCE [LARGE SCALE GENOMIC DNA]</scope>
    <source>
        <strain evidence="4">YM2019G1</strain>
    </source>
</reference>
<proteinExistence type="predicted"/>
<evidence type="ECO:0000256" key="1">
    <source>
        <dbReference type="ARBA" id="ARBA00022670"/>
    </source>
</evidence>
<dbReference type="GO" id="GO:0015074">
    <property type="term" value="P:DNA integration"/>
    <property type="evidence" value="ECO:0007669"/>
    <property type="project" value="InterPro"/>
</dbReference>
<dbReference type="InterPro" id="IPR039537">
    <property type="entry name" value="Retrotran_Ty1/copia-like"/>
</dbReference>
<evidence type="ECO:0000256" key="2">
    <source>
        <dbReference type="SAM" id="MobiDB-lite"/>
    </source>
</evidence>
<accession>A0A6A3AWA9</accession>
<sequence length="608" mass="70219">MTSKIWSKATQLFANKSTSIIINLHYKFKLIRKGDLSMRAYIAQVKEACDALAAYGAPVFDYKQIITISNGLHLNIVHFLLWLQLAENLFPWKTKLESMIQKKMPRNKANLVRRSVKLEYKDGQSMIEHLNNFKGLINQLKKTEMKIDDELQALILLSSLPESWDTLVVTLSNSALERKLTMDTVSDSLLGDEARRMERGRSKSRLKITCYYYGRMGHKKMECRSFKRDQKAGNILNISYDDSYWIVDSGAFFHVTPHGSFFSSYQSGDFGTVQMGNQDMSKIIGIEDIILNTSTGCKLILKDERHVLAMRLNLISVGKLDDAGLINYFAYCKKYDIRLERTPPKTPQLNGLAKIMNRTIEERVRCVLSHDKLPKSFWGEAIMAVVDIVNLTPSVPLNGGIPKEVWMGKRASYNHLKVFGCRAFVHIPKYEIAKLDAKMKECIYLCSPKDEFGYRLWDPVNKKVVHIRDIVFFEDQTIEDIKNSEKPRLRSGKNIELTPETHDEPAQEEPQSSSPTAPEPRRSSRYIRPSTWYNADEYVMLTDEGEPQSYKETTSDTHKEEWRRAMQEEIQSLHENHIYELVELPKGIRALKTKWMYWIKTEDSISNP</sequence>
<dbReference type="InterPro" id="IPR036875">
    <property type="entry name" value="Znf_CCHC_sf"/>
</dbReference>
<dbReference type="GO" id="GO:0008270">
    <property type="term" value="F:zinc ion binding"/>
    <property type="evidence" value="ECO:0007669"/>
    <property type="project" value="InterPro"/>
</dbReference>
<evidence type="ECO:0000259" key="3">
    <source>
        <dbReference type="PROSITE" id="PS50994"/>
    </source>
</evidence>
<comment type="caution">
    <text evidence="4">The sequence shown here is derived from an EMBL/GenBank/DDBJ whole genome shotgun (WGS) entry which is preliminary data.</text>
</comment>
<dbReference type="InterPro" id="IPR036397">
    <property type="entry name" value="RNaseH_sf"/>
</dbReference>
<feature type="region of interest" description="Disordered" evidence="2">
    <location>
        <begin position="484"/>
        <end position="526"/>
    </location>
</feature>
<feature type="domain" description="Integrase catalytic" evidence="3">
    <location>
        <begin position="298"/>
        <end position="410"/>
    </location>
</feature>
<evidence type="ECO:0000313" key="4">
    <source>
        <dbReference type="EMBL" id="KAE8707707.1"/>
    </source>
</evidence>
<dbReference type="InterPro" id="IPR001584">
    <property type="entry name" value="Integrase_cat-core"/>
</dbReference>
<protein>
    <recommendedName>
        <fullName evidence="3">Integrase catalytic domain-containing protein</fullName>
    </recommendedName>
</protein>
<keyword evidence="5" id="KW-1185">Reference proteome</keyword>
<dbReference type="Pfam" id="PF25597">
    <property type="entry name" value="SH3_retrovirus"/>
    <property type="match status" value="1"/>
</dbReference>
<dbReference type="EMBL" id="VEPZ02000960">
    <property type="protein sequence ID" value="KAE8707707.1"/>
    <property type="molecule type" value="Genomic_DNA"/>
</dbReference>